<evidence type="ECO:0000313" key="1">
    <source>
        <dbReference type="EMBL" id="MBP2621646.1"/>
    </source>
</evidence>
<proteinExistence type="predicted"/>
<protein>
    <recommendedName>
        <fullName evidence="3">Phage protein</fullName>
    </recommendedName>
</protein>
<dbReference type="EMBL" id="QFAY01000021">
    <property type="protein sequence ID" value="MBP2621646.1"/>
    <property type="molecule type" value="Genomic_DNA"/>
</dbReference>
<gene>
    <name evidence="1" type="ORF">DHL47_10030</name>
</gene>
<keyword evidence="2" id="KW-1185">Reference proteome</keyword>
<accession>A0ABS5AYJ6</accession>
<dbReference type="RefSeq" id="WP_209551725.1">
    <property type="nucleotide sequence ID" value="NZ_QFAY01000021.1"/>
</dbReference>
<comment type="caution">
    <text evidence="1">The sequence shown here is derived from an EMBL/GenBank/DDBJ whole genome shotgun (WGS) entry which is preliminary data.</text>
</comment>
<evidence type="ECO:0008006" key="3">
    <source>
        <dbReference type="Google" id="ProtNLM"/>
    </source>
</evidence>
<organism evidence="1 2">
    <name type="scientific">Streptococcus panodentis</name>
    <dbReference type="NCBI Taxonomy" id="1581472"/>
    <lineage>
        <taxon>Bacteria</taxon>
        <taxon>Bacillati</taxon>
        <taxon>Bacillota</taxon>
        <taxon>Bacilli</taxon>
        <taxon>Lactobacillales</taxon>
        <taxon>Streptococcaceae</taxon>
        <taxon>Streptococcus</taxon>
    </lineage>
</organism>
<name>A0ABS5AYJ6_9STRE</name>
<dbReference type="Proteomes" id="UP001519349">
    <property type="component" value="Unassembled WGS sequence"/>
</dbReference>
<evidence type="ECO:0000313" key="2">
    <source>
        <dbReference type="Proteomes" id="UP001519349"/>
    </source>
</evidence>
<sequence length="141" mass="16506">MGITKITWEEYENYKAVDTPDNLYIREHNGKYYTVFELGVASVRRVFEIDAADFEAYLSGERSGNDLLFKAQNDRWPPTEEEKKASEKRFVEKGLTPLIANPKSQELFTQEELEKLIPLAEQKWIDWKGKLPDDYVSPIER</sequence>
<reference evidence="1 2" key="1">
    <citation type="submission" date="2018-05" db="EMBL/GenBank/DDBJ databases">
        <title>Draft genome sequence of Streptococcus panodentis CCUG 70867T.</title>
        <authorList>
            <person name="Salva-Serra F."/>
            <person name="Mendez V."/>
            <person name="Jaen-Luchoro D."/>
            <person name="Gonzales-Siles L."/>
            <person name="Karlsson R."/>
            <person name="Engstrom-Jakobsson H."/>
            <person name="Busquets A."/>
            <person name="Gomila M."/>
            <person name="Pineiro-Iglesias B."/>
            <person name="Bennasar-Figueras A."/>
            <person name="Seeger M."/>
            <person name="Moore E."/>
        </authorList>
    </citation>
    <scope>NUCLEOTIDE SEQUENCE [LARGE SCALE GENOMIC DNA]</scope>
    <source>
        <strain evidence="1 2">CCUG 70867</strain>
    </source>
</reference>